<feature type="transmembrane region" description="Helical" evidence="1">
    <location>
        <begin position="15"/>
        <end position="33"/>
    </location>
</feature>
<dbReference type="RefSeq" id="WP_137263000.1">
    <property type="nucleotide sequence ID" value="NZ_SZQL01000014.1"/>
</dbReference>
<keyword evidence="1" id="KW-0472">Membrane</keyword>
<evidence type="ECO:0000256" key="1">
    <source>
        <dbReference type="SAM" id="Phobius"/>
    </source>
</evidence>
<comment type="caution">
    <text evidence="2">The sequence shown here is derived from an EMBL/GenBank/DDBJ whole genome shotgun (WGS) entry which is preliminary data.</text>
</comment>
<sequence>MKLNNTPIKNSKVPAWLWSIWLIGLTTAFYLYRLFPDNIAGWVKVTGALAALVCTMIGKERYDKDDRLADWIDGKVKSLFRRS</sequence>
<organism evidence="2 3">
    <name type="scientific">Ilyomonas limi</name>
    <dbReference type="NCBI Taxonomy" id="2575867"/>
    <lineage>
        <taxon>Bacteria</taxon>
        <taxon>Pseudomonadati</taxon>
        <taxon>Bacteroidota</taxon>
        <taxon>Chitinophagia</taxon>
        <taxon>Chitinophagales</taxon>
        <taxon>Chitinophagaceae</taxon>
        <taxon>Ilyomonas</taxon>
    </lineage>
</organism>
<proteinExistence type="predicted"/>
<evidence type="ECO:0000313" key="3">
    <source>
        <dbReference type="Proteomes" id="UP000305848"/>
    </source>
</evidence>
<name>A0A4U3KZY0_9BACT</name>
<dbReference type="Proteomes" id="UP000305848">
    <property type="component" value="Unassembled WGS sequence"/>
</dbReference>
<reference evidence="2 3" key="1">
    <citation type="submission" date="2019-05" db="EMBL/GenBank/DDBJ databases">
        <title>Panacibacter sp. strain 17mud1-8 Genome sequencing and assembly.</title>
        <authorList>
            <person name="Chhetri G."/>
        </authorList>
    </citation>
    <scope>NUCLEOTIDE SEQUENCE [LARGE SCALE GENOMIC DNA]</scope>
    <source>
        <strain evidence="2 3">17mud1-8</strain>
    </source>
</reference>
<evidence type="ECO:0008006" key="4">
    <source>
        <dbReference type="Google" id="ProtNLM"/>
    </source>
</evidence>
<evidence type="ECO:0000313" key="2">
    <source>
        <dbReference type="EMBL" id="TKK66727.1"/>
    </source>
</evidence>
<dbReference type="EMBL" id="SZQL01000014">
    <property type="protein sequence ID" value="TKK66727.1"/>
    <property type="molecule type" value="Genomic_DNA"/>
</dbReference>
<keyword evidence="1" id="KW-1133">Transmembrane helix</keyword>
<protein>
    <recommendedName>
        <fullName evidence="4">Holin</fullName>
    </recommendedName>
</protein>
<gene>
    <name evidence="2" type="ORF">FC093_16975</name>
</gene>
<accession>A0A4U3KZY0</accession>
<dbReference type="AlphaFoldDB" id="A0A4U3KZY0"/>
<feature type="transmembrane region" description="Helical" evidence="1">
    <location>
        <begin position="39"/>
        <end position="58"/>
    </location>
</feature>
<keyword evidence="1" id="KW-0812">Transmembrane</keyword>
<keyword evidence="3" id="KW-1185">Reference proteome</keyword>